<dbReference type="NCBIfam" id="NF033218">
    <property type="entry name" value="anchor_AmaP"/>
    <property type="match status" value="1"/>
</dbReference>
<keyword evidence="2" id="KW-0472">Membrane</keyword>
<sequence length="200" mass="21971">MKTKSAVNRVLLTLVGIVLLGTGLLILTGSFDLYRRRHLTPPDGWPLTTPGGVLLDDADRTRWTGEGWWWPAVIAVLAVVLLLALWWLLAQLRRTRPGHTPVGGPTAVDGVELRERALRDALAADARHVPGVHRARARMVGPTSRPEAHLDLTLTPDSEPGPVLRALSDGPLERARRSTGRRLPAKTQLRVTPHKAHRAE</sequence>
<comment type="caution">
    <text evidence="3">The sequence shown here is derived from an EMBL/GenBank/DDBJ whole genome shotgun (WGS) entry which is preliminary data.</text>
</comment>
<feature type="transmembrane region" description="Helical" evidence="2">
    <location>
        <begin position="12"/>
        <end position="31"/>
    </location>
</feature>
<dbReference type="RefSeq" id="WP_395509130.1">
    <property type="nucleotide sequence ID" value="NZ_JBBDHD010000016.1"/>
</dbReference>
<evidence type="ECO:0000256" key="1">
    <source>
        <dbReference type="SAM" id="MobiDB-lite"/>
    </source>
</evidence>
<keyword evidence="2" id="KW-0812">Transmembrane</keyword>
<proteinExistence type="predicted"/>
<feature type="transmembrane region" description="Helical" evidence="2">
    <location>
        <begin position="68"/>
        <end position="89"/>
    </location>
</feature>
<organism evidence="3 4">
    <name type="scientific">Streptomyces racemochromogenes</name>
    <dbReference type="NCBI Taxonomy" id="67353"/>
    <lineage>
        <taxon>Bacteria</taxon>
        <taxon>Bacillati</taxon>
        <taxon>Actinomycetota</taxon>
        <taxon>Actinomycetes</taxon>
        <taxon>Kitasatosporales</taxon>
        <taxon>Streptomycetaceae</taxon>
        <taxon>Streptomyces</taxon>
    </lineage>
</organism>
<accession>A0ABW7PA76</accession>
<keyword evidence="4" id="KW-1185">Reference proteome</keyword>
<evidence type="ECO:0000313" key="4">
    <source>
        <dbReference type="Proteomes" id="UP001610631"/>
    </source>
</evidence>
<dbReference type="Proteomes" id="UP001610631">
    <property type="component" value="Unassembled WGS sequence"/>
</dbReference>
<evidence type="ECO:0000313" key="3">
    <source>
        <dbReference type="EMBL" id="MFH7595248.1"/>
    </source>
</evidence>
<gene>
    <name evidence="3" type="primary">amaP</name>
    <name evidence="3" type="ORF">WDV06_09095</name>
</gene>
<keyword evidence="2" id="KW-1133">Transmembrane helix</keyword>
<evidence type="ECO:0000256" key="2">
    <source>
        <dbReference type="SAM" id="Phobius"/>
    </source>
</evidence>
<protein>
    <submittedName>
        <fullName evidence="3">Alkaline shock response membrane anchor protein AmaP</fullName>
    </submittedName>
</protein>
<dbReference type="EMBL" id="JBBDHD010000016">
    <property type="protein sequence ID" value="MFH7595248.1"/>
    <property type="molecule type" value="Genomic_DNA"/>
</dbReference>
<feature type="region of interest" description="Disordered" evidence="1">
    <location>
        <begin position="152"/>
        <end position="200"/>
    </location>
</feature>
<name>A0ABW7PA76_9ACTN</name>
<reference evidence="3 4" key="1">
    <citation type="submission" date="2024-03" db="EMBL/GenBank/DDBJ databases">
        <title>Whole genome sequencing of Streptomyces racemochromogenes, to identify antimicrobial biosynthetic gene clusters.</title>
        <authorList>
            <person name="Suryawanshi P."/>
            <person name="Krishnaraj P.U."/>
            <person name="Arun Y.P."/>
            <person name="Suryawanshi M.P."/>
            <person name="Rakshit O."/>
        </authorList>
    </citation>
    <scope>NUCLEOTIDE SEQUENCE [LARGE SCALE GENOMIC DNA]</scope>
    <source>
        <strain evidence="3 4">AUDT626</strain>
    </source>
</reference>